<proteinExistence type="predicted"/>
<organism evidence="2 3">
    <name type="scientific">Halobacillus naozhouensis</name>
    <dbReference type="NCBI Taxonomy" id="554880"/>
    <lineage>
        <taxon>Bacteria</taxon>
        <taxon>Bacillati</taxon>
        <taxon>Bacillota</taxon>
        <taxon>Bacilli</taxon>
        <taxon>Bacillales</taxon>
        <taxon>Bacillaceae</taxon>
        <taxon>Halobacillus</taxon>
    </lineage>
</organism>
<feature type="domain" description="RNA polymerase sigma factor 70 region 4 type 2" evidence="1">
    <location>
        <begin position="115"/>
        <end position="166"/>
    </location>
</feature>
<evidence type="ECO:0000259" key="1">
    <source>
        <dbReference type="Pfam" id="PF08281"/>
    </source>
</evidence>
<dbReference type="InterPro" id="IPR036388">
    <property type="entry name" value="WH-like_DNA-bd_sf"/>
</dbReference>
<dbReference type="Pfam" id="PF08281">
    <property type="entry name" value="Sigma70_r4_2"/>
    <property type="match status" value="1"/>
</dbReference>
<dbReference type="Proteomes" id="UP001221597">
    <property type="component" value="Chromosome"/>
</dbReference>
<dbReference type="InterPro" id="IPR014284">
    <property type="entry name" value="RNA_pol_sigma-70_dom"/>
</dbReference>
<dbReference type="SUPFAM" id="SSF88659">
    <property type="entry name" value="Sigma3 and sigma4 domains of RNA polymerase sigma factors"/>
    <property type="match status" value="1"/>
</dbReference>
<dbReference type="Gene3D" id="1.10.10.10">
    <property type="entry name" value="Winged helix-like DNA-binding domain superfamily/Winged helix DNA-binding domain"/>
    <property type="match status" value="1"/>
</dbReference>
<gene>
    <name evidence="2" type="ORF">P9989_03395</name>
</gene>
<dbReference type="InterPro" id="IPR013324">
    <property type="entry name" value="RNA_pol_sigma_r3/r4-like"/>
</dbReference>
<dbReference type="InterPro" id="IPR013249">
    <property type="entry name" value="RNA_pol_sigma70_r4_t2"/>
</dbReference>
<sequence length="174" mass="20369">MSKKPLDLFLQHDGHYEAFALASKDPTTKNRSRVNQLFYHYQIEARFVTYMNTTMWRCAKDYQKKRQRWHESHALTLNQSVGEDLTVLDVMTIEDTNPAGWGEESDPFELVTCPQLQTIISRLTVQQRLILYDHVANQLSFREIADKLGVSQQSTSKSFHRVMKKLRKAYQEGE</sequence>
<accession>A0ABY8J090</accession>
<dbReference type="NCBIfam" id="TIGR02937">
    <property type="entry name" value="sigma70-ECF"/>
    <property type="match status" value="1"/>
</dbReference>
<dbReference type="EMBL" id="CP121671">
    <property type="protein sequence ID" value="WFT75457.1"/>
    <property type="molecule type" value="Genomic_DNA"/>
</dbReference>
<dbReference type="RefSeq" id="WP_283077423.1">
    <property type="nucleotide sequence ID" value="NZ_CP121671.1"/>
</dbReference>
<evidence type="ECO:0000313" key="3">
    <source>
        <dbReference type="Proteomes" id="UP001221597"/>
    </source>
</evidence>
<protein>
    <submittedName>
        <fullName evidence="2">Sigma-70 family RNA polymerase sigma factor</fullName>
    </submittedName>
</protein>
<keyword evidence="3" id="KW-1185">Reference proteome</keyword>
<reference evidence="2 3" key="1">
    <citation type="submission" date="2023-04" db="EMBL/GenBank/DDBJ databases">
        <title>Genome sequence of Halobacillus naozhouensis KACC 21980.</title>
        <authorList>
            <person name="Kim S."/>
            <person name="Heo J."/>
            <person name="Kwon S.-W."/>
        </authorList>
    </citation>
    <scope>NUCLEOTIDE SEQUENCE [LARGE SCALE GENOMIC DNA]</scope>
    <source>
        <strain evidence="2 3">KCTC 13234</strain>
    </source>
</reference>
<name>A0ABY8J090_9BACI</name>
<evidence type="ECO:0000313" key="2">
    <source>
        <dbReference type="EMBL" id="WFT75457.1"/>
    </source>
</evidence>